<keyword evidence="5 6" id="KW-0413">Isomerase</keyword>
<evidence type="ECO:0000256" key="4">
    <source>
        <dbReference type="ARBA" id="ARBA00019595"/>
    </source>
</evidence>
<dbReference type="Pfam" id="PF00908">
    <property type="entry name" value="dTDP_sugar_isom"/>
    <property type="match status" value="1"/>
</dbReference>
<gene>
    <name evidence="6" type="primary">rfbC</name>
    <name evidence="6" type="ORF">J6I44_07795</name>
</gene>
<dbReference type="EC" id="5.1.3.13" evidence="3 5"/>
<dbReference type="SUPFAM" id="SSF51182">
    <property type="entry name" value="RmlC-like cupins"/>
    <property type="match status" value="1"/>
</dbReference>
<dbReference type="NCBIfam" id="TIGR01221">
    <property type="entry name" value="rmlC"/>
    <property type="match status" value="1"/>
</dbReference>
<comment type="similarity">
    <text evidence="5">Belongs to the dTDP-4-dehydrorhamnose 3,5-epimerase family.</text>
</comment>
<name>A0ABT3PLC6_9BACT</name>
<dbReference type="PANTHER" id="PTHR21047">
    <property type="entry name" value="DTDP-6-DEOXY-D-GLUCOSE-3,5 EPIMERASE"/>
    <property type="match status" value="1"/>
</dbReference>
<evidence type="ECO:0000256" key="3">
    <source>
        <dbReference type="ARBA" id="ARBA00012098"/>
    </source>
</evidence>
<keyword evidence="7" id="KW-1185">Reference proteome</keyword>
<dbReference type="InterPro" id="IPR000888">
    <property type="entry name" value="RmlC-like"/>
</dbReference>
<dbReference type="CDD" id="cd00438">
    <property type="entry name" value="cupin_RmlC"/>
    <property type="match status" value="1"/>
</dbReference>
<comment type="pathway">
    <text evidence="5">Carbohydrate biosynthesis; dTDP-L-rhamnose biosynthesis.</text>
</comment>
<reference evidence="6 7" key="1">
    <citation type="submission" date="2021-03" db="EMBL/GenBank/DDBJ databases">
        <title>Aliifodinibius sp. nov., a new bacterium isolated from saline soil.</title>
        <authorList>
            <person name="Galisteo C."/>
            <person name="De La Haba R."/>
            <person name="Sanchez-Porro C."/>
            <person name="Ventosa A."/>
        </authorList>
    </citation>
    <scope>NUCLEOTIDE SEQUENCE [LARGE SCALE GENOMIC DNA]</scope>
    <source>
        <strain evidence="6 7">1BSP15-2V2</strain>
    </source>
</reference>
<dbReference type="EMBL" id="JAGGJA010000004">
    <property type="protein sequence ID" value="MCW9706755.1"/>
    <property type="molecule type" value="Genomic_DNA"/>
</dbReference>
<comment type="caution">
    <text evidence="6">The sequence shown here is derived from an EMBL/GenBank/DDBJ whole genome shotgun (WGS) entry which is preliminary data.</text>
</comment>
<protein>
    <recommendedName>
        <fullName evidence="4 5">dTDP-4-dehydrorhamnose 3,5-epimerase</fullName>
        <ecNumber evidence="3 5">5.1.3.13</ecNumber>
    </recommendedName>
    <alternativeName>
        <fullName evidence="5">Thymidine diphospho-4-keto-rhamnose 3,5-epimerase</fullName>
    </alternativeName>
</protein>
<comment type="function">
    <text evidence="2 5">Catalyzes the epimerization of the C3' and C5'positions of dTDP-6-deoxy-D-xylo-4-hexulose, forming dTDP-6-deoxy-L-lyxo-4-hexulose.</text>
</comment>
<evidence type="ECO:0000313" key="6">
    <source>
        <dbReference type="EMBL" id="MCW9706755.1"/>
    </source>
</evidence>
<evidence type="ECO:0000313" key="7">
    <source>
        <dbReference type="Proteomes" id="UP001207918"/>
    </source>
</evidence>
<dbReference type="InterPro" id="IPR011051">
    <property type="entry name" value="RmlC_Cupin_sf"/>
</dbReference>
<evidence type="ECO:0000256" key="5">
    <source>
        <dbReference type="RuleBase" id="RU364069"/>
    </source>
</evidence>
<dbReference type="Proteomes" id="UP001207918">
    <property type="component" value="Unassembled WGS sequence"/>
</dbReference>
<dbReference type="PANTHER" id="PTHR21047:SF2">
    <property type="entry name" value="THYMIDINE DIPHOSPHO-4-KETO-RHAMNOSE 3,5-EPIMERASE"/>
    <property type="match status" value="1"/>
</dbReference>
<evidence type="ECO:0000256" key="1">
    <source>
        <dbReference type="ARBA" id="ARBA00001298"/>
    </source>
</evidence>
<accession>A0ABT3PLC6</accession>
<comment type="subunit">
    <text evidence="5">Homodimer.</text>
</comment>
<dbReference type="RefSeq" id="WP_265765488.1">
    <property type="nucleotide sequence ID" value="NZ_JAGGJA010000004.1"/>
</dbReference>
<sequence length="186" mass="21711">MIFKKTDLEDAYIIELERLGDSRGFFARAFCENEFANHGIDFSIVQANTSYSAKKHTLRGMHYQDKPYQEAKLIKCTKGAIFDVIIDMRMDSPTFKQWEGIELSEQNRKMLYVPEGFAHGFMTLEDETEVYYPVTQSYTPGAEKGIRWDDPAFNIQWPAPAEIVSEKDESWPFYENTVDKELRHQL</sequence>
<dbReference type="InterPro" id="IPR014710">
    <property type="entry name" value="RmlC-like_jellyroll"/>
</dbReference>
<comment type="catalytic activity">
    <reaction evidence="1 5">
        <text>dTDP-4-dehydro-6-deoxy-alpha-D-glucose = dTDP-4-dehydro-beta-L-rhamnose</text>
        <dbReference type="Rhea" id="RHEA:16969"/>
        <dbReference type="ChEBI" id="CHEBI:57649"/>
        <dbReference type="ChEBI" id="CHEBI:62830"/>
        <dbReference type="EC" id="5.1.3.13"/>
    </reaction>
</comment>
<dbReference type="GO" id="GO:0008830">
    <property type="term" value="F:dTDP-4-dehydrorhamnose 3,5-epimerase activity"/>
    <property type="evidence" value="ECO:0007669"/>
    <property type="project" value="UniProtKB-EC"/>
</dbReference>
<proteinExistence type="inferred from homology"/>
<organism evidence="6 7">
    <name type="scientific">Fodinibius salsisoli</name>
    <dbReference type="NCBI Taxonomy" id="2820877"/>
    <lineage>
        <taxon>Bacteria</taxon>
        <taxon>Pseudomonadati</taxon>
        <taxon>Balneolota</taxon>
        <taxon>Balneolia</taxon>
        <taxon>Balneolales</taxon>
        <taxon>Balneolaceae</taxon>
        <taxon>Fodinibius</taxon>
    </lineage>
</organism>
<evidence type="ECO:0000256" key="2">
    <source>
        <dbReference type="ARBA" id="ARBA00001997"/>
    </source>
</evidence>
<dbReference type="Gene3D" id="2.60.120.10">
    <property type="entry name" value="Jelly Rolls"/>
    <property type="match status" value="1"/>
</dbReference>